<keyword evidence="2" id="KW-1185">Reference proteome</keyword>
<evidence type="ECO:0000313" key="2">
    <source>
        <dbReference type="Proteomes" id="UP000184275"/>
    </source>
</evidence>
<sequence>MKLLETGMLLYHGSYCAVEKPDLSKCARFKDFGRGFYLTSSKEQAQSFAKISASKAKGRALISAMEPFAYVSSFKVTDISGLETFAFETANVDWLHGIVAHRRNDTFESIRNQTTSYDVVSGKIANDDTNATILAYMGNVCGPMGSEQAGNICISLLLPERLQDQFCFRSEKALSRLQFIKSETVVLR</sequence>
<protein>
    <recommendedName>
        <fullName evidence="3">DUF3990 domain-containing protein</fullName>
    </recommendedName>
</protein>
<gene>
    <name evidence="1" type="ORF">SAMN05720469_103100</name>
</gene>
<dbReference type="InterPro" id="IPR025051">
    <property type="entry name" value="DUF3990"/>
</dbReference>
<dbReference type="Pfam" id="PF13151">
    <property type="entry name" value="DUF3990"/>
    <property type="match status" value="1"/>
</dbReference>
<dbReference type="Proteomes" id="UP000184275">
    <property type="component" value="Unassembled WGS sequence"/>
</dbReference>
<proteinExistence type="predicted"/>
<reference evidence="2" key="1">
    <citation type="submission" date="2016-11" db="EMBL/GenBank/DDBJ databases">
        <authorList>
            <person name="Varghese N."/>
            <person name="Submissions S."/>
        </authorList>
    </citation>
    <scope>NUCLEOTIDE SEQUENCE [LARGE SCALE GENOMIC DNA]</scope>
    <source>
        <strain evidence="2">UWOS</strain>
    </source>
</reference>
<evidence type="ECO:0000313" key="1">
    <source>
        <dbReference type="EMBL" id="SHK27102.1"/>
    </source>
</evidence>
<accession>A0A1M6R3T5</accession>
<dbReference type="AlphaFoldDB" id="A0A1M6R3T5"/>
<organism evidence="1 2">
    <name type="scientific">Fibrobacter intestinalis</name>
    <dbReference type="NCBI Taxonomy" id="28122"/>
    <lineage>
        <taxon>Bacteria</taxon>
        <taxon>Pseudomonadati</taxon>
        <taxon>Fibrobacterota</taxon>
        <taxon>Fibrobacteria</taxon>
        <taxon>Fibrobacterales</taxon>
        <taxon>Fibrobacteraceae</taxon>
        <taxon>Fibrobacter</taxon>
    </lineage>
</organism>
<dbReference type="RefSeq" id="WP_073302429.1">
    <property type="nucleotide sequence ID" value="NZ_FRAW01000003.1"/>
</dbReference>
<evidence type="ECO:0008006" key="3">
    <source>
        <dbReference type="Google" id="ProtNLM"/>
    </source>
</evidence>
<name>A0A1M6R3T5_9BACT</name>
<dbReference type="EMBL" id="FRAW01000003">
    <property type="protein sequence ID" value="SHK27102.1"/>
    <property type="molecule type" value="Genomic_DNA"/>
</dbReference>